<dbReference type="Proteomes" id="UP001369082">
    <property type="component" value="Unassembled WGS sequence"/>
</dbReference>
<organism evidence="3 4">
    <name type="scientific">Psychromonas aquatilis</name>
    <dbReference type="NCBI Taxonomy" id="2005072"/>
    <lineage>
        <taxon>Bacteria</taxon>
        <taxon>Pseudomonadati</taxon>
        <taxon>Pseudomonadota</taxon>
        <taxon>Gammaproteobacteria</taxon>
        <taxon>Alteromonadales</taxon>
        <taxon>Psychromonadaceae</taxon>
        <taxon>Psychromonas</taxon>
    </lineage>
</organism>
<feature type="binding site" evidence="2">
    <location>
        <position position="24"/>
    </location>
    <ligand>
        <name>Mg(2+)</name>
        <dbReference type="ChEBI" id="CHEBI:18420"/>
    </ligand>
</feature>
<dbReference type="InterPro" id="IPR027417">
    <property type="entry name" value="P-loop_NTPase"/>
</dbReference>
<comment type="function">
    <text evidence="2">Catalyzes a mechanistically unusual reaction, the ATP-dependent insertion of CO2 between the N7 and N8 nitrogen atoms of 7,8-diaminopelargonic acid (DAPA, also called 7,8-diammoniononanoate) to form a ureido ring.</text>
</comment>
<feature type="binding site" evidence="2">
    <location>
        <begin position="20"/>
        <end position="25"/>
    </location>
    <ligand>
        <name>ATP</name>
        <dbReference type="ChEBI" id="CHEBI:30616"/>
    </ligand>
</feature>
<evidence type="ECO:0000256" key="1">
    <source>
        <dbReference type="ARBA" id="ARBA00022756"/>
    </source>
</evidence>
<comment type="pathway">
    <text evidence="2">Cofactor biosynthesis; biotin biosynthesis; biotin from 7,8-diaminononanoate: step 1/2.</text>
</comment>
<dbReference type="CDD" id="cd03109">
    <property type="entry name" value="DTBS"/>
    <property type="match status" value="1"/>
</dbReference>
<feature type="active site" evidence="2">
    <location>
        <position position="45"/>
    </location>
</feature>
<keyword evidence="2" id="KW-0963">Cytoplasm</keyword>
<dbReference type="EMBL" id="JBAKAZ010000007">
    <property type="protein sequence ID" value="MEL0628618.1"/>
    <property type="molecule type" value="Genomic_DNA"/>
</dbReference>
<evidence type="ECO:0000313" key="4">
    <source>
        <dbReference type="Proteomes" id="UP001369082"/>
    </source>
</evidence>
<sequence>MSNKIKLNQAIYFITGTDTDIGKTVCTKALLQAANKQHKATLGYKPISAGCEVTIDGLRNEDALILQQHSSIQLPYSMINPVAYQQPIAPHIAAAEIEQAIDINLIDKGLSQLKQHNPDLLLIEGAGGWHLPINNKQLLSTWVVEQKIPLIVIVGLKLGCLNHALLTIESIRHSGGVIAGWIANHSQQNMPYVNENIATLKSFIAEPLLAEIPYMDNIDQQNLADLCDIEF</sequence>
<dbReference type="NCBIfam" id="TIGR00347">
    <property type="entry name" value="bioD"/>
    <property type="match status" value="1"/>
</dbReference>
<dbReference type="PANTHER" id="PTHR43210">
    <property type="entry name" value="DETHIOBIOTIN SYNTHETASE"/>
    <property type="match status" value="1"/>
</dbReference>
<keyword evidence="2" id="KW-0460">Magnesium</keyword>
<feature type="binding site" evidence="2">
    <location>
        <begin position="124"/>
        <end position="127"/>
    </location>
    <ligand>
        <name>ATP</name>
        <dbReference type="ChEBI" id="CHEBI:30616"/>
    </ligand>
</feature>
<dbReference type="EC" id="6.3.3.3" evidence="2"/>
<comment type="subcellular location">
    <subcellularLocation>
        <location evidence="2">Cytoplasm</location>
    </subcellularLocation>
</comment>
<keyword evidence="4" id="KW-1185">Reference proteome</keyword>
<keyword evidence="1 2" id="KW-0093">Biotin biosynthesis</keyword>
<feature type="binding site" evidence="2">
    <location>
        <begin position="184"/>
        <end position="185"/>
    </location>
    <ligand>
        <name>ATP</name>
        <dbReference type="ChEBI" id="CHEBI:30616"/>
    </ligand>
</feature>
<evidence type="ECO:0000313" key="3">
    <source>
        <dbReference type="EMBL" id="MEL0628618.1"/>
    </source>
</evidence>
<dbReference type="SUPFAM" id="SSF52540">
    <property type="entry name" value="P-loop containing nucleoside triphosphate hydrolases"/>
    <property type="match status" value="1"/>
</dbReference>
<reference evidence="3 4" key="1">
    <citation type="submission" date="2024-02" db="EMBL/GenBank/DDBJ databases">
        <title>Bacteria isolated from the canopy kelp, Nereocystis luetkeana.</title>
        <authorList>
            <person name="Pfister C.A."/>
            <person name="Younker I.T."/>
            <person name="Light S.H."/>
        </authorList>
    </citation>
    <scope>NUCLEOTIDE SEQUENCE [LARGE SCALE GENOMIC DNA]</scope>
    <source>
        <strain evidence="3 4">TI.1.05</strain>
    </source>
</reference>
<dbReference type="Pfam" id="PF13500">
    <property type="entry name" value="AAA_26"/>
    <property type="match status" value="1"/>
</dbReference>
<comment type="similarity">
    <text evidence="2">Belongs to the dethiobiotin synthetase family.</text>
</comment>
<dbReference type="Gene3D" id="3.40.50.300">
    <property type="entry name" value="P-loop containing nucleotide triphosphate hydrolases"/>
    <property type="match status" value="1"/>
</dbReference>
<dbReference type="RefSeq" id="WP_341596628.1">
    <property type="nucleotide sequence ID" value="NZ_JBAKAZ010000007.1"/>
</dbReference>
<keyword evidence="2" id="KW-0067">ATP-binding</keyword>
<keyword evidence="2" id="KW-0547">Nucleotide-binding</keyword>
<dbReference type="PANTHER" id="PTHR43210:SF5">
    <property type="entry name" value="DETHIOBIOTIN SYNTHETASE"/>
    <property type="match status" value="1"/>
</dbReference>
<feature type="binding site" evidence="2">
    <location>
        <position position="62"/>
    </location>
    <ligand>
        <name>Mg(2+)</name>
        <dbReference type="ChEBI" id="CHEBI:18420"/>
    </ligand>
</feature>
<name>A0ABU9GMT0_9GAMM</name>
<protein>
    <recommendedName>
        <fullName evidence="2">ATP-dependent dethiobiotin synthetase BioD</fullName>
        <ecNumber evidence="2">6.3.3.3</ecNumber>
    </recommendedName>
    <alternativeName>
        <fullName evidence="2">DTB synthetase</fullName>
        <shortName evidence="2">DTBS</shortName>
    </alternativeName>
    <alternativeName>
        <fullName evidence="2">Dethiobiotin synthase</fullName>
    </alternativeName>
</protein>
<comment type="subunit">
    <text evidence="2">Homodimer.</text>
</comment>
<feature type="binding site" evidence="2">
    <location>
        <position position="124"/>
    </location>
    <ligand>
        <name>Mg(2+)</name>
        <dbReference type="ChEBI" id="CHEBI:18420"/>
    </ligand>
</feature>
<dbReference type="HAMAP" id="MF_00336">
    <property type="entry name" value="BioD"/>
    <property type="match status" value="1"/>
</dbReference>
<dbReference type="PIRSF" id="PIRSF006755">
    <property type="entry name" value="DTB_synth"/>
    <property type="match status" value="1"/>
</dbReference>
<gene>
    <name evidence="2 3" type="primary">bioD</name>
    <name evidence="3" type="ORF">V6256_03270</name>
</gene>
<comment type="catalytic activity">
    <reaction evidence="2">
        <text>(7R,8S)-7,8-diammoniononanoate + CO2 + ATP = (4R,5S)-dethiobiotin + ADP + phosphate + 3 H(+)</text>
        <dbReference type="Rhea" id="RHEA:15805"/>
        <dbReference type="ChEBI" id="CHEBI:15378"/>
        <dbReference type="ChEBI" id="CHEBI:16526"/>
        <dbReference type="ChEBI" id="CHEBI:30616"/>
        <dbReference type="ChEBI" id="CHEBI:43474"/>
        <dbReference type="ChEBI" id="CHEBI:149469"/>
        <dbReference type="ChEBI" id="CHEBI:149473"/>
        <dbReference type="ChEBI" id="CHEBI:456216"/>
        <dbReference type="EC" id="6.3.3.3"/>
    </reaction>
</comment>
<comment type="caution">
    <text evidence="3">The sequence shown here is derived from an EMBL/GenBank/DDBJ whole genome shotgun (WGS) entry which is preliminary data.</text>
</comment>
<dbReference type="GO" id="GO:0004141">
    <property type="term" value="F:dethiobiotin synthase activity"/>
    <property type="evidence" value="ECO:0007669"/>
    <property type="project" value="UniProtKB-EC"/>
</dbReference>
<dbReference type="InterPro" id="IPR004472">
    <property type="entry name" value="DTB_synth_BioD"/>
</dbReference>
<accession>A0ABU9GMT0</accession>
<keyword evidence="2 3" id="KW-0436">Ligase</keyword>
<evidence type="ECO:0000256" key="2">
    <source>
        <dbReference type="HAMAP-Rule" id="MF_00336"/>
    </source>
</evidence>
<keyword evidence="2" id="KW-0479">Metal-binding</keyword>
<proteinExistence type="inferred from homology"/>
<comment type="cofactor">
    <cofactor evidence="2">
        <name>Mg(2+)</name>
        <dbReference type="ChEBI" id="CHEBI:18420"/>
    </cofactor>
</comment>
<comment type="caution">
    <text evidence="2">Lacks conserved residue(s) required for the propagation of feature annotation.</text>
</comment>
<feature type="binding site" evidence="2">
    <location>
        <position position="62"/>
    </location>
    <ligand>
        <name>ATP</name>
        <dbReference type="ChEBI" id="CHEBI:30616"/>
    </ligand>
</feature>